<name>D3B3M5_HETP5</name>
<sequence>MRMPEKKIEFVNDLDVEDDETHWHTLMNTFEIVPGIHKRGSLAWGYFKDDIEKDGWGKLRIETAEAIIPEQLSFKAAGYLEGYLTWNYIANFSANYFNLMFNTTDSTQFPKGVMDFVQKNYEWTVYTCNATDPGDPYWHQVVMVLEQFEGLWLGYNAACHTNGHKEMTIIEMLLVNLIGDINDIMSATIPAESEFSVQSQKKLEKYFAETGRCSGLIKLTPDFSDLFVAHTTWGSYTSMLRIFKRIKIVAPTLVYGYESLFSSYPGVMVSDDDFYIIRPSNLVVIETTNPIVNQTLFSQIQPGSLLYWIRNLVSNRLSYTGQDWVKTMMRYNSGTYNNQWMVVDYKLFTPYQPLPPNTLWIVEQMPGRFEMADVTNVLQNGYWSSFNRPFFESIFQDMGYTYYTQLYGNAISYQLNPRAMIFRRDQSNIYSVEDMQAMMTYNEYRTDPFSDGYPGSAIASRFDLGAGPNILNWFYQGSHGAIDSKVTSSSMVKSFTAMAINGPTVTPDCPPFSWKQYPDVPHQGLPEVAFTSVLNLSFRIVRKDSGGKR</sequence>
<keyword evidence="4" id="KW-0732">Signal</keyword>
<dbReference type="InParanoid" id="D3B3M5"/>
<dbReference type="EC" id="3.1.1.-" evidence="9"/>
<dbReference type="PANTHER" id="PTHR12370">
    <property type="entry name" value="PHOSPHOLIPASE B-RELATED"/>
    <property type="match status" value="1"/>
</dbReference>
<evidence type="ECO:0000256" key="5">
    <source>
        <dbReference type="ARBA" id="ARBA00022801"/>
    </source>
</evidence>
<protein>
    <recommendedName>
        <fullName evidence="9">Phospholipase B-like</fullName>
        <ecNumber evidence="9">3.1.1.-</ecNumber>
    </recommendedName>
</protein>
<dbReference type="GO" id="GO:0005576">
    <property type="term" value="C:extracellular region"/>
    <property type="evidence" value="ECO:0007669"/>
    <property type="project" value="UniProtKB-SubCell"/>
</dbReference>
<comment type="caution">
    <text evidence="10">The sequence shown here is derived from an EMBL/GenBank/DDBJ whole genome shotgun (WGS) entry which is preliminary data.</text>
</comment>
<evidence type="ECO:0000256" key="9">
    <source>
        <dbReference type="RuleBase" id="RU364138"/>
    </source>
</evidence>
<keyword evidence="6 9" id="KW-0442">Lipid degradation</keyword>
<evidence type="ECO:0000313" key="11">
    <source>
        <dbReference type="Proteomes" id="UP000001396"/>
    </source>
</evidence>
<dbReference type="Gene3D" id="3.60.60.30">
    <property type="match status" value="1"/>
</dbReference>
<comment type="similarity">
    <text evidence="2 9">Belongs to the phospholipase B-like family.</text>
</comment>
<dbReference type="AlphaFoldDB" id="D3B3M5"/>
<evidence type="ECO:0000256" key="3">
    <source>
        <dbReference type="ARBA" id="ARBA00022525"/>
    </source>
</evidence>
<evidence type="ECO:0000313" key="10">
    <source>
        <dbReference type="EMBL" id="EFA83923.1"/>
    </source>
</evidence>
<dbReference type="RefSeq" id="XP_020436040.1">
    <property type="nucleotide sequence ID" value="XM_020573968.1"/>
</dbReference>
<evidence type="ECO:0000256" key="2">
    <source>
        <dbReference type="ARBA" id="ARBA00007835"/>
    </source>
</evidence>
<comment type="subcellular location">
    <subcellularLocation>
        <location evidence="1">Secreted</location>
    </subcellularLocation>
</comment>
<keyword evidence="7 9" id="KW-0443">Lipid metabolism</keyword>
<evidence type="ECO:0000256" key="1">
    <source>
        <dbReference type="ARBA" id="ARBA00004613"/>
    </source>
</evidence>
<keyword evidence="5 9" id="KW-0378">Hydrolase</keyword>
<keyword evidence="11" id="KW-1185">Reference proteome</keyword>
<dbReference type="PANTHER" id="PTHR12370:SF21">
    <property type="entry name" value="PHOSPHOLIPASE B-LIKE PROTEIN E"/>
    <property type="match status" value="1"/>
</dbReference>
<dbReference type="GeneID" id="31358516"/>
<accession>D3B3M5</accession>
<dbReference type="GO" id="GO:0009395">
    <property type="term" value="P:phospholipid catabolic process"/>
    <property type="evidence" value="ECO:0007669"/>
    <property type="project" value="TreeGrafter"/>
</dbReference>
<evidence type="ECO:0000256" key="8">
    <source>
        <dbReference type="ARBA" id="ARBA00023180"/>
    </source>
</evidence>
<evidence type="ECO:0000256" key="7">
    <source>
        <dbReference type="ARBA" id="ARBA00023098"/>
    </source>
</evidence>
<dbReference type="Proteomes" id="UP000001396">
    <property type="component" value="Unassembled WGS sequence"/>
</dbReference>
<dbReference type="InterPro" id="IPR007000">
    <property type="entry name" value="PLipase_B-like"/>
</dbReference>
<dbReference type="OMA" id="MYDHFTN"/>
<evidence type="ECO:0000256" key="6">
    <source>
        <dbReference type="ARBA" id="ARBA00022963"/>
    </source>
</evidence>
<organism evidence="10 11">
    <name type="scientific">Heterostelium pallidum (strain ATCC 26659 / Pp 5 / PN500)</name>
    <name type="common">Cellular slime mold</name>
    <name type="synonym">Polysphondylium pallidum</name>
    <dbReference type="NCBI Taxonomy" id="670386"/>
    <lineage>
        <taxon>Eukaryota</taxon>
        <taxon>Amoebozoa</taxon>
        <taxon>Evosea</taxon>
        <taxon>Eumycetozoa</taxon>
        <taxon>Dictyostelia</taxon>
        <taxon>Acytosteliales</taxon>
        <taxon>Acytosteliaceae</taxon>
        <taxon>Heterostelium</taxon>
    </lineage>
</organism>
<keyword evidence="8" id="KW-0325">Glycoprotein</keyword>
<dbReference type="Pfam" id="PF04916">
    <property type="entry name" value="Phospholip_B"/>
    <property type="match status" value="1"/>
</dbReference>
<dbReference type="EMBL" id="ADBJ01000010">
    <property type="protein sequence ID" value="EFA83923.1"/>
    <property type="molecule type" value="Genomic_DNA"/>
</dbReference>
<gene>
    <name evidence="10" type="ORF">PPL_02993</name>
</gene>
<evidence type="ECO:0000256" key="4">
    <source>
        <dbReference type="ARBA" id="ARBA00022729"/>
    </source>
</evidence>
<reference evidence="10 11" key="1">
    <citation type="journal article" date="2011" name="Genome Res.">
        <title>Phylogeny-wide analysis of social amoeba genomes highlights ancient origins for complex intercellular communication.</title>
        <authorList>
            <person name="Heidel A.J."/>
            <person name="Lawal H.M."/>
            <person name="Felder M."/>
            <person name="Schilde C."/>
            <person name="Helps N.R."/>
            <person name="Tunggal B."/>
            <person name="Rivero F."/>
            <person name="John U."/>
            <person name="Schleicher M."/>
            <person name="Eichinger L."/>
            <person name="Platzer M."/>
            <person name="Noegel A.A."/>
            <person name="Schaap P."/>
            <person name="Gloeckner G."/>
        </authorList>
    </citation>
    <scope>NUCLEOTIDE SEQUENCE [LARGE SCALE GENOMIC DNA]</scope>
    <source>
        <strain evidence="11">ATCC 26659 / Pp 5 / PN500</strain>
    </source>
</reference>
<proteinExistence type="inferred from homology"/>
<dbReference type="GO" id="GO:0004620">
    <property type="term" value="F:phospholipase activity"/>
    <property type="evidence" value="ECO:0007669"/>
    <property type="project" value="InterPro"/>
</dbReference>
<keyword evidence="3" id="KW-0964">Secreted</keyword>
<comment type="function">
    <text evidence="9">Putative phospholipase.</text>
</comment>